<evidence type="ECO:0000313" key="4">
    <source>
        <dbReference type="EMBL" id="BDU71604.1"/>
    </source>
</evidence>
<protein>
    <recommendedName>
        <fullName evidence="3">Carbohydrate kinase PfkB domain-containing protein</fullName>
    </recommendedName>
</protein>
<feature type="domain" description="Carbohydrate kinase PfkB" evidence="3">
    <location>
        <begin position="39"/>
        <end position="280"/>
    </location>
</feature>
<evidence type="ECO:0000256" key="1">
    <source>
        <dbReference type="ARBA" id="ARBA00022679"/>
    </source>
</evidence>
<dbReference type="Gene3D" id="3.40.1190.20">
    <property type="match status" value="1"/>
</dbReference>
<dbReference type="PROSITE" id="PS00584">
    <property type="entry name" value="PFKB_KINASES_2"/>
    <property type="match status" value="1"/>
</dbReference>
<dbReference type="SUPFAM" id="SSF53613">
    <property type="entry name" value="Ribokinase-like"/>
    <property type="match status" value="1"/>
</dbReference>
<evidence type="ECO:0000256" key="2">
    <source>
        <dbReference type="ARBA" id="ARBA00022777"/>
    </source>
</evidence>
<dbReference type="AlphaFoldDB" id="A0AA48GIF9"/>
<dbReference type="GO" id="GO:0016301">
    <property type="term" value="F:kinase activity"/>
    <property type="evidence" value="ECO:0007669"/>
    <property type="project" value="UniProtKB-KW"/>
</dbReference>
<keyword evidence="5" id="KW-1185">Reference proteome</keyword>
<dbReference type="RefSeq" id="WP_316414496.1">
    <property type="nucleotide sequence ID" value="NZ_AP027080.1"/>
</dbReference>
<dbReference type="Pfam" id="PF00294">
    <property type="entry name" value="PfkB"/>
    <property type="match status" value="1"/>
</dbReference>
<dbReference type="PANTHER" id="PTHR10584">
    <property type="entry name" value="SUGAR KINASE"/>
    <property type="match status" value="1"/>
</dbReference>
<dbReference type="Proteomes" id="UP001238179">
    <property type="component" value="Chromosome"/>
</dbReference>
<dbReference type="PANTHER" id="PTHR10584:SF166">
    <property type="entry name" value="RIBOKINASE"/>
    <property type="match status" value="1"/>
</dbReference>
<evidence type="ECO:0000259" key="3">
    <source>
        <dbReference type="Pfam" id="PF00294"/>
    </source>
</evidence>
<accession>A0AA48GIF9</accession>
<keyword evidence="2" id="KW-0418">Kinase</keyword>
<dbReference type="KEGG" id="msil:METEAL_07780"/>
<evidence type="ECO:0000313" key="5">
    <source>
        <dbReference type="Proteomes" id="UP001238179"/>
    </source>
</evidence>
<dbReference type="InterPro" id="IPR029056">
    <property type="entry name" value="Ribokinase-like"/>
</dbReference>
<gene>
    <name evidence="4" type="ORF">METEAL_07780</name>
</gene>
<keyword evidence="1" id="KW-0808">Transferase</keyword>
<dbReference type="InterPro" id="IPR002173">
    <property type="entry name" value="Carboh/pur_kinase_PfkB_CS"/>
</dbReference>
<proteinExistence type="predicted"/>
<organism evidence="4 5">
    <name type="scientific">Mesoterricola silvestris</name>
    <dbReference type="NCBI Taxonomy" id="2927979"/>
    <lineage>
        <taxon>Bacteria</taxon>
        <taxon>Pseudomonadati</taxon>
        <taxon>Acidobacteriota</taxon>
        <taxon>Holophagae</taxon>
        <taxon>Holophagales</taxon>
        <taxon>Holophagaceae</taxon>
        <taxon>Mesoterricola</taxon>
    </lineage>
</organism>
<name>A0AA48GIF9_9BACT</name>
<dbReference type="InterPro" id="IPR011611">
    <property type="entry name" value="PfkB_dom"/>
</dbReference>
<sequence>MGPEVVVVGNVGIDTNVYLPGRDIDFKVEGHFTQDLDCVGQAGGYTSRGYARLGRATAFIGCVGDDFSGRFVREELERDGIDLRGLFLDPEGTGRSVNLMSPDGRRRNFYDGKGHMDLHPDPEAFRPILRGARLAHFHLPNWARTLLPAARSEGLVVACDLQDVGDPDDPYRQDFIREAQILFLSAANHRRPGPLLRGLLARNPRQIVVCGMGARGCALGAGGKVRYFPPVPSEIPVVDTNGAGDGLAVGFLVSHVLEGRSLEESILRGQIAARHTCGQKARSGALITREELERAYRAL</sequence>
<dbReference type="EMBL" id="AP027080">
    <property type="protein sequence ID" value="BDU71604.1"/>
    <property type="molecule type" value="Genomic_DNA"/>
</dbReference>
<reference evidence="5" key="1">
    <citation type="journal article" date="2023" name="Int. J. Syst. Evol. Microbiol.">
        <title>Mesoterricola silvestris gen. nov., sp. nov., Mesoterricola sediminis sp. nov., Geothrix oryzae sp. nov., Geothrix edaphica sp. nov., Geothrix rubra sp. nov., and Geothrix limicola sp. nov., six novel members of Acidobacteriota isolated from soils.</title>
        <authorList>
            <person name="Itoh H."/>
            <person name="Sugisawa Y."/>
            <person name="Mise K."/>
            <person name="Xu Z."/>
            <person name="Kuniyasu M."/>
            <person name="Ushijima N."/>
            <person name="Kawano K."/>
            <person name="Kobayashi E."/>
            <person name="Shiratori Y."/>
            <person name="Masuda Y."/>
            <person name="Senoo K."/>
        </authorList>
    </citation>
    <scope>NUCLEOTIDE SEQUENCE [LARGE SCALE GENOMIC DNA]</scope>
    <source>
        <strain evidence="5">W79</strain>
    </source>
</reference>